<gene>
    <name evidence="1" type="ORF">LCGC14_2148650</name>
</gene>
<sequence length="41" mass="4695">MPSNLADLDIRALQDQCRDRDIPWKGVSSAEELRKLLSKPE</sequence>
<reference evidence="1" key="1">
    <citation type="journal article" date="2015" name="Nature">
        <title>Complex archaea that bridge the gap between prokaryotes and eukaryotes.</title>
        <authorList>
            <person name="Spang A."/>
            <person name="Saw J.H."/>
            <person name="Jorgensen S.L."/>
            <person name="Zaremba-Niedzwiedzka K."/>
            <person name="Martijn J."/>
            <person name="Lind A.E."/>
            <person name="van Eijk R."/>
            <person name="Schleper C."/>
            <person name="Guy L."/>
            <person name="Ettema T.J."/>
        </authorList>
    </citation>
    <scope>NUCLEOTIDE SEQUENCE</scope>
</reference>
<protein>
    <recommendedName>
        <fullName evidence="2">Rho termination factor N-terminal domain-containing protein</fullName>
    </recommendedName>
</protein>
<accession>A0A0F9EIE1</accession>
<comment type="caution">
    <text evidence="1">The sequence shown here is derived from an EMBL/GenBank/DDBJ whole genome shotgun (WGS) entry which is preliminary data.</text>
</comment>
<evidence type="ECO:0008006" key="2">
    <source>
        <dbReference type="Google" id="ProtNLM"/>
    </source>
</evidence>
<dbReference type="EMBL" id="LAZR01027322">
    <property type="protein sequence ID" value="KKL66071.1"/>
    <property type="molecule type" value="Genomic_DNA"/>
</dbReference>
<evidence type="ECO:0000313" key="1">
    <source>
        <dbReference type="EMBL" id="KKL66071.1"/>
    </source>
</evidence>
<dbReference type="AlphaFoldDB" id="A0A0F9EIE1"/>
<organism evidence="1">
    <name type="scientific">marine sediment metagenome</name>
    <dbReference type="NCBI Taxonomy" id="412755"/>
    <lineage>
        <taxon>unclassified sequences</taxon>
        <taxon>metagenomes</taxon>
        <taxon>ecological metagenomes</taxon>
    </lineage>
</organism>
<name>A0A0F9EIE1_9ZZZZ</name>
<proteinExistence type="predicted"/>